<gene>
    <name evidence="1" type="ORF">F5144DRAFT_567358</name>
</gene>
<dbReference type="Proteomes" id="UP000724584">
    <property type="component" value="Unassembled WGS sequence"/>
</dbReference>
<keyword evidence="2" id="KW-1185">Reference proteome</keyword>
<comment type="caution">
    <text evidence="1">The sequence shown here is derived from an EMBL/GenBank/DDBJ whole genome shotgun (WGS) entry which is preliminary data.</text>
</comment>
<name>A0ACB7PEI3_9PEZI</name>
<dbReference type="EMBL" id="JAGIZQ010000003">
    <property type="protein sequence ID" value="KAH6636400.1"/>
    <property type="molecule type" value="Genomic_DNA"/>
</dbReference>
<reference evidence="1 2" key="1">
    <citation type="journal article" date="2021" name="Nat. Commun.">
        <title>Genetic determinants of endophytism in the Arabidopsis root mycobiome.</title>
        <authorList>
            <person name="Mesny F."/>
            <person name="Miyauchi S."/>
            <person name="Thiergart T."/>
            <person name="Pickel B."/>
            <person name="Atanasova L."/>
            <person name="Karlsson M."/>
            <person name="Huettel B."/>
            <person name="Barry K.W."/>
            <person name="Haridas S."/>
            <person name="Chen C."/>
            <person name="Bauer D."/>
            <person name="Andreopoulos W."/>
            <person name="Pangilinan J."/>
            <person name="LaButti K."/>
            <person name="Riley R."/>
            <person name="Lipzen A."/>
            <person name="Clum A."/>
            <person name="Drula E."/>
            <person name="Henrissat B."/>
            <person name="Kohler A."/>
            <person name="Grigoriev I.V."/>
            <person name="Martin F.M."/>
            <person name="Hacquard S."/>
        </authorList>
    </citation>
    <scope>NUCLEOTIDE SEQUENCE [LARGE SCALE GENOMIC DNA]</scope>
    <source>
        <strain evidence="1 2">MPI-SDFR-AT-0079</strain>
    </source>
</reference>
<evidence type="ECO:0000313" key="1">
    <source>
        <dbReference type="EMBL" id="KAH6636400.1"/>
    </source>
</evidence>
<evidence type="ECO:0000313" key="2">
    <source>
        <dbReference type="Proteomes" id="UP000724584"/>
    </source>
</evidence>
<proteinExistence type="predicted"/>
<accession>A0ACB7PEI3</accession>
<organism evidence="1 2">
    <name type="scientific">Chaetomium tenue</name>
    <dbReference type="NCBI Taxonomy" id="1854479"/>
    <lineage>
        <taxon>Eukaryota</taxon>
        <taxon>Fungi</taxon>
        <taxon>Dikarya</taxon>
        <taxon>Ascomycota</taxon>
        <taxon>Pezizomycotina</taxon>
        <taxon>Sordariomycetes</taxon>
        <taxon>Sordariomycetidae</taxon>
        <taxon>Sordariales</taxon>
        <taxon>Chaetomiaceae</taxon>
        <taxon>Chaetomium</taxon>
    </lineage>
</organism>
<sequence>MAFTSLRSIAVASVLATVAVAAPVAQDSPIEGYTIVPITWEFDGPNGQVIQLNGTVQEVVAQLDLIVPNSQAKLIASIAAASTASSTSRRDEESPLEKRYDEDKILCWVHGWTAASLRSIQDGINYLNGVSGRPSHGPGPSTCARVSCSYGSAIYWCNDNRSLKELNSFKDIAHGADRIKNNCQQVVQATVLTQGQIFYKDNWNVIVRGDNC</sequence>
<protein>
    <submittedName>
        <fullName evidence="1">Uncharacterized protein</fullName>
    </submittedName>
</protein>